<comment type="similarity">
    <text evidence="1 7">Belongs to the peptidase A1 family.</text>
</comment>
<dbReference type="PROSITE" id="PS51767">
    <property type="entry name" value="PEPTIDASE_A1"/>
    <property type="match status" value="1"/>
</dbReference>
<name>A0AAD4F6C7_9PEZI</name>
<evidence type="ECO:0000256" key="7">
    <source>
        <dbReference type="RuleBase" id="RU000454"/>
    </source>
</evidence>
<dbReference type="EMBL" id="JAHCVI010000001">
    <property type="protein sequence ID" value="KAG7293695.1"/>
    <property type="molecule type" value="Genomic_DNA"/>
</dbReference>
<feature type="chain" id="PRO_5042040577" description="Peptidase A1 domain-containing protein" evidence="8">
    <location>
        <begin position="19"/>
        <end position="422"/>
    </location>
</feature>
<dbReference type="PANTHER" id="PTHR47966">
    <property type="entry name" value="BETA-SITE APP-CLEAVING ENZYME, ISOFORM A-RELATED"/>
    <property type="match status" value="1"/>
</dbReference>
<evidence type="ECO:0000259" key="9">
    <source>
        <dbReference type="PROSITE" id="PS51767"/>
    </source>
</evidence>
<dbReference type="InterPro" id="IPR033121">
    <property type="entry name" value="PEPTIDASE_A1"/>
</dbReference>
<gene>
    <name evidence="10" type="ORF">NEMBOFW57_003751</name>
</gene>
<proteinExistence type="inferred from homology"/>
<dbReference type="GO" id="GO:0004190">
    <property type="term" value="F:aspartic-type endopeptidase activity"/>
    <property type="evidence" value="ECO:0007669"/>
    <property type="project" value="UniProtKB-KW"/>
</dbReference>
<dbReference type="InterPro" id="IPR001969">
    <property type="entry name" value="Aspartic_peptidase_AS"/>
</dbReference>
<dbReference type="PRINTS" id="PR00792">
    <property type="entry name" value="PEPSIN"/>
</dbReference>
<dbReference type="FunFam" id="2.40.70.10:FF:000024">
    <property type="entry name" value="Endothiapepsin"/>
    <property type="match status" value="1"/>
</dbReference>
<evidence type="ECO:0000256" key="6">
    <source>
        <dbReference type="PIRSR" id="PIRSR601461-2"/>
    </source>
</evidence>
<keyword evidence="3 7" id="KW-0064">Aspartyl protease</keyword>
<dbReference type="PROSITE" id="PS00141">
    <property type="entry name" value="ASP_PROTEASE"/>
    <property type="match status" value="1"/>
</dbReference>
<dbReference type="Gene3D" id="2.40.70.10">
    <property type="entry name" value="Acid Proteases"/>
    <property type="match status" value="2"/>
</dbReference>
<dbReference type="PANTHER" id="PTHR47966:SF2">
    <property type="entry name" value="ASPERGILLOPEPSIN-1-RELATED"/>
    <property type="match status" value="1"/>
</dbReference>
<dbReference type="Pfam" id="PF00026">
    <property type="entry name" value="Asp"/>
    <property type="match status" value="1"/>
</dbReference>
<keyword evidence="6" id="KW-1015">Disulfide bond</keyword>
<feature type="signal peptide" evidence="8">
    <location>
        <begin position="1"/>
        <end position="18"/>
    </location>
</feature>
<evidence type="ECO:0000256" key="1">
    <source>
        <dbReference type="ARBA" id="ARBA00007447"/>
    </source>
</evidence>
<evidence type="ECO:0000256" key="5">
    <source>
        <dbReference type="PIRSR" id="PIRSR601461-1"/>
    </source>
</evidence>
<evidence type="ECO:0000256" key="8">
    <source>
        <dbReference type="SAM" id="SignalP"/>
    </source>
</evidence>
<protein>
    <recommendedName>
        <fullName evidence="9">Peptidase A1 domain-containing protein</fullName>
    </recommendedName>
</protein>
<dbReference type="AlphaFoldDB" id="A0AAD4F6C7"/>
<dbReference type="Proteomes" id="UP001197093">
    <property type="component" value="Unassembled WGS sequence"/>
</dbReference>
<evidence type="ECO:0000256" key="2">
    <source>
        <dbReference type="ARBA" id="ARBA00022670"/>
    </source>
</evidence>
<comment type="caution">
    <text evidence="10">The sequence shown here is derived from an EMBL/GenBank/DDBJ whole genome shotgun (WGS) entry which is preliminary data.</text>
</comment>
<dbReference type="InterPro" id="IPR001461">
    <property type="entry name" value="Aspartic_peptidase_A1"/>
</dbReference>
<evidence type="ECO:0000256" key="3">
    <source>
        <dbReference type="ARBA" id="ARBA00022750"/>
    </source>
</evidence>
<feature type="active site" evidence="5">
    <location>
        <position position="118"/>
    </location>
</feature>
<keyword evidence="4 7" id="KW-0378">Hydrolase</keyword>
<evidence type="ECO:0000313" key="11">
    <source>
        <dbReference type="Proteomes" id="UP001197093"/>
    </source>
</evidence>
<evidence type="ECO:0000256" key="4">
    <source>
        <dbReference type="ARBA" id="ARBA00022801"/>
    </source>
</evidence>
<feature type="domain" description="Peptidase A1" evidence="9">
    <location>
        <begin position="100"/>
        <end position="412"/>
    </location>
</feature>
<dbReference type="InterPro" id="IPR021109">
    <property type="entry name" value="Peptidase_aspartic_dom_sf"/>
</dbReference>
<dbReference type="InterPro" id="IPR034163">
    <property type="entry name" value="Aspergillopepsin-like_cat_dom"/>
</dbReference>
<keyword evidence="8" id="KW-0732">Signal</keyword>
<organism evidence="10 11">
    <name type="scientific">Staphylotrichum longicolle</name>
    <dbReference type="NCBI Taxonomy" id="669026"/>
    <lineage>
        <taxon>Eukaryota</taxon>
        <taxon>Fungi</taxon>
        <taxon>Dikarya</taxon>
        <taxon>Ascomycota</taxon>
        <taxon>Pezizomycotina</taxon>
        <taxon>Sordariomycetes</taxon>
        <taxon>Sordariomycetidae</taxon>
        <taxon>Sordariales</taxon>
        <taxon>Chaetomiaceae</taxon>
        <taxon>Staphylotrichum</taxon>
    </lineage>
</organism>
<reference evidence="10" key="1">
    <citation type="submission" date="2023-02" db="EMBL/GenBank/DDBJ databases">
        <authorList>
            <person name="Palmer J.M."/>
        </authorList>
    </citation>
    <scope>NUCLEOTIDE SEQUENCE</scope>
    <source>
        <strain evidence="10">FW57</strain>
    </source>
</reference>
<keyword evidence="2 7" id="KW-0645">Protease</keyword>
<keyword evidence="11" id="KW-1185">Reference proteome</keyword>
<dbReference type="GO" id="GO:0006508">
    <property type="term" value="P:proteolysis"/>
    <property type="evidence" value="ECO:0007669"/>
    <property type="project" value="UniProtKB-KW"/>
</dbReference>
<sequence length="422" mass="44043">MLPDWILFVVALSDGVLAGVLPPSSSSTKSGRLGTFSLNQVRNPSFVANGPIQLAKIYNKYGVPLPDDLQAAVDRIRRGSTAKRTTGSAETKPEANDVEYLTPVSIGTPAQVLNLDFDTGSSDLWVFSSETSKSDVQGQTVFDPNKSSTAQKLQGYSWQILYGDGSSSSGDVYTDTVTVGGLTVTAQAVEVAKKVSSEFSSDSNNDGLLGLGFSSINTVEPVAQKTFFDNANASLDAPVFTADLKANAPGHYNFGYIDPKAYTGNITYTPVDNSGGFWQWTSSGYAVGNGTFKTTAVQGIADTGTSLFLLPTSVVSAYYDEVSGAKYDSSQGGYTVPCSGVVPDFSFGVGDGPALITVPGEYIKYTPTGSSGKTCYGGIQSDSSIGFSIWGDVALKAAFVVFDGGNTRLGWAPKSLSSGGSG</sequence>
<dbReference type="CDD" id="cd06097">
    <property type="entry name" value="Aspergillopepsin_like"/>
    <property type="match status" value="1"/>
</dbReference>
<dbReference type="SUPFAM" id="SSF50630">
    <property type="entry name" value="Acid proteases"/>
    <property type="match status" value="1"/>
</dbReference>
<feature type="disulfide bond" evidence="6">
    <location>
        <begin position="338"/>
        <end position="375"/>
    </location>
</feature>
<feature type="active site" evidence="5">
    <location>
        <position position="302"/>
    </location>
</feature>
<dbReference type="FunFam" id="2.40.70.10:FF:000026">
    <property type="entry name" value="Endothiapepsin"/>
    <property type="match status" value="1"/>
</dbReference>
<evidence type="ECO:0000313" key="10">
    <source>
        <dbReference type="EMBL" id="KAG7293695.1"/>
    </source>
</evidence>
<accession>A0AAD4F6C7</accession>